<evidence type="ECO:0000259" key="8">
    <source>
        <dbReference type="SMART" id="SM00607"/>
    </source>
</evidence>
<comment type="subunit">
    <text evidence="3">Homotrimer.</text>
</comment>
<evidence type="ECO:0000256" key="7">
    <source>
        <dbReference type="ARBA" id="ARBA00023157"/>
    </source>
</evidence>
<feature type="domain" description="Fucolectin tachylectin-4 pentraxin-1" evidence="8">
    <location>
        <begin position="6"/>
        <end position="147"/>
    </location>
</feature>
<dbReference type="SMART" id="SM00607">
    <property type="entry name" value="FTP"/>
    <property type="match status" value="1"/>
</dbReference>
<evidence type="ECO:0000256" key="3">
    <source>
        <dbReference type="ARBA" id="ARBA00011233"/>
    </source>
</evidence>
<evidence type="ECO:0000256" key="6">
    <source>
        <dbReference type="ARBA" id="ARBA00022837"/>
    </source>
</evidence>
<name>A0A8C2CC46_CYPCA</name>
<dbReference type="Pfam" id="PF22633">
    <property type="entry name" value="F5_F8_type_C_2"/>
    <property type="match status" value="1"/>
</dbReference>
<dbReference type="PANTHER" id="PTHR45713">
    <property type="entry name" value="FTP DOMAIN-CONTAINING PROTEIN"/>
    <property type="match status" value="1"/>
</dbReference>
<evidence type="ECO:0000256" key="2">
    <source>
        <dbReference type="ARBA" id="ARBA00010147"/>
    </source>
</evidence>
<dbReference type="InterPro" id="IPR008979">
    <property type="entry name" value="Galactose-bd-like_sf"/>
</dbReference>
<organism evidence="9 10">
    <name type="scientific">Cyprinus carpio</name>
    <name type="common">Common carp</name>
    <dbReference type="NCBI Taxonomy" id="7962"/>
    <lineage>
        <taxon>Eukaryota</taxon>
        <taxon>Metazoa</taxon>
        <taxon>Chordata</taxon>
        <taxon>Craniata</taxon>
        <taxon>Vertebrata</taxon>
        <taxon>Euteleostomi</taxon>
        <taxon>Actinopterygii</taxon>
        <taxon>Neopterygii</taxon>
        <taxon>Teleostei</taxon>
        <taxon>Ostariophysi</taxon>
        <taxon>Cypriniformes</taxon>
        <taxon>Cyprinidae</taxon>
        <taxon>Cyprininae</taxon>
        <taxon>Cyprinus</taxon>
    </lineage>
</organism>
<comment type="function">
    <text evidence="1">Acts as a defensive agent. Recognizes blood group fucosylated oligosaccharides including A, B, H and Lewis B-type antigens. Does not recognize Lewis A antigen and has low affinity for monovalent haptens.</text>
</comment>
<evidence type="ECO:0000256" key="5">
    <source>
        <dbReference type="ARBA" id="ARBA00022734"/>
    </source>
</evidence>
<dbReference type="GO" id="GO:0046872">
    <property type="term" value="F:metal ion binding"/>
    <property type="evidence" value="ECO:0007669"/>
    <property type="project" value="UniProtKB-KW"/>
</dbReference>
<dbReference type="GO" id="GO:0001868">
    <property type="term" value="P:regulation of complement activation, lectin pathway"/>
    <property type="evidence" value="ECO:0007669"/>
    <property type="project" value="UniProtKB-ARBA"/>
</dbReference>
<keyword evidence="5" id="KW-0430">Lectin</keyword>
<dbReference type="AlphaFoldDB" id="A0A8C2CC46"/>
<dbReference type="PANTHER" id="PTHR45713:SF6">
    <property type="entry name" value="F5_8 TYPE C DOMAIN-CONTAINING PROTEIN"/>
    <property type="match status" value="1"/>
</dbReference>
<sequence>MKAETEVNVASWGTANQSTTFYGLDHDWYAQNAVDGSNYVCTRTEEQSDPWWKLDLKKMYSLNRVTITNRLICCENWIDGAEIRIGNDSSNVLGNPVCATVSSIPAGATNSFSCSGMKGRYVIVNIRGTSKTVTFCEMGVYVIFPDTAAEVKDIP</sequence>
<dbReference type="Gene3D" id="2.60.120.260">
    <property type="entry name" value="Galactose-binding domain-like"/>
    <property type="match status" value="1"/>
</dbReference>
<protein>
    <recommendedName>
        <fullName evidence="8">Fucolectin tachylectin-4 pentraxin-1 domain-containing protein</fullName>
    </recommendedName>
</protein>
<evidence type="ECO:0000256" key="1">
    <source>
        <dbReference type="ARBA" id="ARBA00002219"/>
    </source>
</evidence>
<keyword evidence="4" id="KW-0479">Metal-binding</keyword>
<accession>A0A8C2CC46</accession>
<evidence type="ECO:0000313" key="10">
    <source>
        <dbReference type="Proteomes" id="UP000694701"/>
    </source>
</evidence>
<dbReference type="Proteomes" id="UP000694701">
    <property type="component" value="Unplaced"/>
</dbReference>
<dbReference type="InterPro" id="IPR051941">
    <property type="entry name" value="BG_Antigen-Binding_Lectin"/>
</dbReference>
<dbReference type="GO" id="GO:0042806">
    <property type="term" value="F:fucose binding"/>
    <property type="evidence" value="ECO:0007669"/>
    <property type="project" value="UniProtKB-ARBA"/>
</dbReference>
<keyword evidence="7" id="KW-1015">Disulfide bond</keyword>
<dbReference type="GO" id="GO:0010185">
    <property type="term" value="P:regulation of cellular defense response"/>
    <property type="evidence" value="ECO:0007669"/>
    <property type="project" value="UniProtKB-ARBA"/>
</dbReference>
<dbReference type="InterPro" id="IPR006585">
    <property type="entry name" value="FTP1"/>
</dbReference>
<proteinExistence type="inferred from homology"/>
<reference evidence="9" key="1">
    <citation type="submission" date="2025-08" db="UniProtKB">
        <authorList>
            <consortium name="Ensembl"/>
        </authorList>
    </citation>
    <scope>IDENTIFICATION</scope>
</reference>
<dbReference type="SUPFAM" id="SSF49785">
    <property type="entry name" value="Galactose-binding domain-like"/>
    <property type="match status" value="1"/>
</dbReference>
<keyword evidence="6" id="KW-0106">Calcium</keyword>
<evidence type="ECO:0000256" key="4">
    <source>
        <dbReference type="ARBA" id="ARBA00022723"/>
    </source>
</evidence>
<comment type="similarity">
    <text evidence="2">Belongs to the fucolectin family.</text>
</comment>
<dbReference type="Ensembl" id="ENSCCRT00020010165.1">
    <property type="protein sequence ID" value="ENSCCRP00020009111.1"/>
    <property type="gene ID" value="ENSCCRG00020004760.1"/>
</dbReference>
<evidence type="ECO:0000313" key="9">
    <source>
        <dbReference type="Ensembl" id="ENSCCRP00020009111.1"/>
    </source>
</evidence>